<dbReference type="PANTHER" id="PTHR31438:SF1">
    <property type="entry name" value="LYSINE N-ACYLTRANSFERASE C17G9.06C-RELATED"/>
    <property type="match status" value="1"/>
</dbReference>
<reference evidence="3 4" key="1">
    <citation type="submission" date="2019-03" db="EMBL/GenBank/DDBJ databases">
        <authorList>
            <person name="He R.-H."/>
        </authorList>
    </citation>
    <scope>NUCLEOTIDE SEQUENCE [LARGE SCALE GENOMIC DNA]</scope>
    <source>
        <strain evidence="4">SH 714</strain>
    </source>
</reference>
<dbReference type="InterPro" id="IPR016181">
    <property type="entry name" value="Acyl_CoA_acyltransferase"/>
</dbReference>
<name>A0A4Y8IQC1_9BACI</name>
<dbReference type="OrthoDB" id="9795206at2"/>
<dbReference type="Proteomes" id="UP000297975">
    <property type="component" value="Unassembled WGS sequence"/>
</dbReference>
<dbReference type="PANTHER" id="PTHR31438">
    <property type="entry name" value="LYSINE N-ACYLTRANSFERASE C17G9.06C-RELATED"/>
    <property type="match status" value="1"/>
</dbReference>
<keyword evidence="1" id="KW-0046">Antibiotic resistance</keyword>
<organism evidence="3 4">
    <name type="scientific">Filobacillus milosensis</name>
    <dbReference type="NCBI Taxonomy" id="94137"/>
    <lineage>
        <taxon>Bacteria</taxon>
        <taxon>Bacillati</taxon>
        <taxon>Bacillota</taxon>
        <taxon>Bacilli</taxon>
        <taxon>Bacillales</taxon>
        <taxon>Bacillaceae</taxon>
        <taxon>Filobacillus</taxon>
    </lineage>
</organism>
<evidence type="ECO:0000313" key="3">
    <source>
        <dbReference type="EMBL" id="TFB22893.1"/>
    </source>
</evidence>
<sequence>MIELLYKKGKLLVRKTENKDQQWLAKWLSDPDVLQYYEGRDNPFDLEKVKEEFYDSEGIAKGCIVEYEGQPIGYIQFYEVEGKYLEKYGYDQSEKTFGIDQFIGEVDYQGQGIGTWLVSSMTEFLIQEKEANRVVMDPQTWNERALKCYEKCGYEKVKLLPKHEWHEGEYRDCWLIEFKR</sequence>
<evidence type="ECO:0000259" key="2">
    <source>
        <dbReference type="PROSITE" id="PS51186"/>
    </source>
</evidence>
<proteinExistence type="predicted"/>
<evidence type="ECO:0000256" key="1">
    <source>
        <dbReference type="ARBA" id="ARBA00023251"/>
    </source>
</evidence>
<dbReference type="GO" id="GO:0016410">
    <property type="term" value="F:N-acyltransferase activity"/>
    <property type="evidence" value="ECO:0007669"/>
    <property type="project" value="TreeGrafter"/>
</dbReference>
<dbReference type="InterPro" id="IPR000182">
    <property type="entry name" value="GNAT_dom"/>
</dbReference>
<dbReference type="PROSITE" id="PS51186">
    <property type="entry name" value="GNAT"/>
    <property type="match status" value="1"/>
</dbReference>
<keyword evidence="4" id="KW-1185">Reference proteome</keyword>
<evidence type="ECO:0000313" key="4">
    <source>
        <dbReference type="Proteomes" id="UP000297975"/>
    </source>
</evidence>
<dbReference type="SUPFAM" id="SSF55729">
    <property type="entry name" value="Acyl-CoA N-acyltransferases (Nat)"/>
    <property type="match status" value="1"/>
</dbReference>
<dbReference type="EMBL" id="SOPW01000005">
    <property type="protein sequence ID" value="TFB22893.1"/>
    <property type="molecule type" value="Genomic_DNA"/>
</dbReference>
<dbReference type="AlphaFoldDB" id="A0A4Y8IQC1"/>
<dbReference type="RefSeq" id="WP_134339624.1">
    <property type="nucleotide sequence ID" value="NZ_SOPW01000005.1"/>
</dbReference>
<gene>
    <name evidence="3" type="ORF">E3U55_06540</name>
</gene>
<dbReference type="Gene3D" id="3.40.630.30">
    <property type="match status" value="1"/>
</dbReference>
<keyword evidence="3" id="KW-0808">Transferase</keyword>
<dbReference type="CDD" id="cd04301">
    <property type="entry name" value="NAT_SF"/>
    <property type="match status" value="1"/>
</dbReference>
<protein>
    <submittedName>
        <fullName evidence="3">N-acetyltransferase</fullName>
    </submittedName>
</protein>
<accession>A0A4Y8IQC1</accession>
<dbReference type="GO" id="GO:0046677">
    <property type="term" value="P:response to antibiotic"/>
    <property type="evidence" value="ECO:0007669"/>
    <property type="project" value="UniProtKB-KW"/>
</dbReference>
<feature type="domain" description="N-acetyltransferase" evidence="2">
    <location>
        <begin position="11"/>
        <end position="177"/>
    </location>
</feature>
<dbReference type="Pfam" id="PF13523">
    <property type="entry name" value="Acetyltransf_8"/>
    <property type="match status" value="1"/>
</dbReference>
<comment type="caution">
    <text evidence="3">The sequence shown here is derived from an EMBL/GenBank/DDBJ whole genome shotgun (WGS) entry which is preliminary data.</text>
</comment>